<dbReference type="KEGG" id="dcb:C3Y92_18740"/>
<dbReference type="Proteomes" id="UP000293296">
    <property type="component" value="Chromosome"/>
</dbReference>
<sequence>MAWEHLLENKDSGPQAFLDFVNQRLAKRQRELDTAVKFSSHYAQVESIVLELKAVRTKFMTLMRREGLL</sequence>
<reference evidence="1 2" key="1">
    <citation type="submission" date="2018-02" db="EMBL/GenBank/DDBJ databases">
        <title>Genome sequence of Desulfovibrio carbinolicus DSM 3852.</title>
        <authorList>
            <person name="Wilbanks E."/>
            <person name="Skennerton C.T."/>
            <person name="Orphan V.J."/>
        </authorList>
    </citation>
    <scope>NUCLEOTIDE SEQUENCE [LARGE SCALE GENOMIC DNA]</scope>
    <source>
        <strain evidence="1 2">DSM 3852</strain>
    </source>
</reference>
<dbReference type="OrthoDB" id="5459577at2"/>
<dbReference type="AlphaFoldDB" id="A0A4V0YRA9"/>
<keyword evidence="2" id="KW-1185">Reference proteome</keyword>
<evidence type="ECO:0000313" key="2">
    <source>
        <dbReference type="Proteomes" id="UP000293296"/>
    </source>
</evidence>
<accession>A0A4V0YRA9</accession>
<dbReference type="EMBL" id="CP026538">
    <property type="protein sequence ID" value="QAZ69162.1"/>
    <property type="molecule type" value="Genomic_DNA"/>
</dbReference>
<organism evidence="1 2">
    <name type="scientific">Solidesulfovibrio carbinolicus</name>
    <dbReference type="NCBI Taxonomy" id="296842"/>
    <lineage>
        <taxon>Bacteria</taxon>
        <taxon>Pseudomonadati</taxon>
        <taxon>Thermodesulfobacteriota</taxon>
        <taxon>Desulfovibrionia</taxon>
        <taxon>Desulfovibrionales</taxon>
        <taxon>Desulfovibrionaceae</taxon>
        <taxon>Solidesulfovibrio</taxon>
    </lineage>
</organism>
<proteinExistence type="predicted"/>
<evidence type="ECO:0000313" key="1">
    <source>
        <dbReference type="EMBL" id="QAZ69162.1"/>
    </source>
</evidence>
<protein>
    <submittedName>
        <fullName evidence="1">Uncharacterized protein</fullName>
    </submittedName>
</protein>
<name>A0A4V0YRA9_9BACT</name>
<gene>
    <name evidence="1" type="ORF">C3Y92_18740</name>
</gene>